<evidence type="ECO:0000313" key="3">
    <source>
        <dbReference type="Proteomes" id="UP000807469"/>
    </source>
</evidence>
<comment type="caution">
    <text evidence="2">The sequence shown here is derived from an EMBL/GenBank/DDBJ whole genome shotgun (WGS) entry which is preliminary data.</text>
</comment>
<evidence type="ECO:0000313" key="2">
    <source>
        <dbReference type="EMBL" id="KAF9482099.1"/>
    </source>
</evidence>
<sequence>MPLQTCDPWRPRYILRYFTAACAWTTSVILGQVMARKRCNRLLDVDIVYMRRLYLPSLPIVTILITEMLESASVAEES</sequence>
<reference evidence="2" key="1">
    <citation type="submission" date="2020-11" db="EMBL/GenBank/DDBJ databases">
        <authorList>
            <consortium name="DOE Joint Genome Institute"/>
            <person name="Ahrendt S."/>
            <person name="Riley R."/>
            <person name="Andreopoulos W."/>
            <person name="Labutti K."/>
            <person name="Pangilinan J."/>
            <person name="Ruiz-Duenas F.J."/>
            <person name="Barrasa J.M."/>
            <person name="Sanchez-Garcia M."/>
            <person name="Camarero S."/>
            <person name="Miyauchi S."/>
            <person name="Serrano A."/>
            <person name="Linde D."/>
            <person name="Babiker R."/>
            <person name="Drula E."/>
            <person name="Ayuso-Fernandez I."/>
            <person name="Pacheco R."/>
            <person name="Padilla G."/>
            <person name="Ferreira P."/>
            <person name="Barriuso J."/>
            <person name="Kellner H."/>
            <person name="Castanera R."/>
            <person name="Alfaro M."/>
            <person name="Ramirez L."/>
            <person name="Pisabarro A.G."/>
            <person name="Kuo A."/>
            <person name="Tritt A."/>
            <person name="Lipzen A."/>
            <person name="He G."/>
            <person name="Yan M."/>
            <person name="Ng V."/>
            <person name="Cullen D."/>
            <person name="Martin F."/>
            <person name="Rosso M.-N."/>
            <person name="Henrissat B."/>
            <person name="Hibbett D."/>
            <person name="Martinez A.T."/>
            <person name="Grigoriev I.V."/>
        </authorList>
    </citation>
    <scope>NUCLEOTIDE SEQUENCE</scope>
    <source>
        <strain evidence="2">CIRM-BRFM 674</strain>
    </source>
</reference>
<gene>
    <name evidence="2" type="ORF">BDN70DRAFT_481621</name>
</gene>
<keyword evidence="1" id="KW-0812">Transmembrane</keyword>
<keyword evidence="1" id="KW-1133">Transmembrane helix</keyword>
<accession>A0A9P5Z8T8</accession>
<name>A0A9P5Z8T8_9AGAR</name>
<evidence type="ECO:0000256" key="1">
    <source>
        <dbReference type="SAM" id="Phobius"/>
    </source>
</evidence>
<dbReference type="AlphaFoldDB" id="A0A9P5Z8T8"/>
<feature type="transmembrane region" description="Helical" evidence="1">
    <location>
        <begin position="14"/>
        <end position="33"/>
    </location>
</feature>
<organism evidence="2 3">
    <name type="scientific">Pholiota conissans</name>
    <dbReference type="NCBI Taxonomy" id="109636"/>
    <lineage>
        <taxon>Eukaryota</taxon>
        <taxon>Fungi</taxon>
        <taxon>Dikarya</taxon>
        <taxon>Basidiomycota</taxon>
        <taxon>Agaricomycotina</taxon>
        <taxon>Agaricomycetes</taxon>
        <taxon>Agaricomycetidae</taxon>
        <taxon>Agaricales</taxon>
        <taxon>Agaricineae</taxon>
        <taxon>Strophariaceae</taxon>
        <taxon>Pholiota</taxon>
    </lineage>
</organism>
<keyword evidence="1" id="KW-0472">Membrane</keyword>
<dbReference type="EMBL" id="MU155170">
    <property type="protein sequence ID" value="KAF9482099.1"/>
    <property type="molecule type" value="Genomic_DNA"/>
</dbReference>
<protein>
    <submittedName>
        <fullName evidence="2">Uncharacterized protein</fullName>
    </submittedName>
</protein>
<keyword evidence="3" id="KW-1185">Reference proteome</keyword>
<dbReference type="Proteomes" id="UP000807469">
    <property type="component" value="Unassembled WGS sequence"/>
</dbReference>
<proteinExistence type="predicted"/>